<evidence type="ECO:0000313" key="9">
    <source>
        <dbReference type="EMBL" id="KAG8076472.1"/>
    </source>
</evidence>
<reference evidence="9" key="2">
    <citation type="submission" date="2021-02" db="EMBL/GenBank/DDBJ databases">
        <authorList>
            <person name="Kimball J.A."/>
            <person name="Haas M.W."/>
            <person name="Macchietto M."/>
            <person name="Kono T."/>
            <person name="Duquette J."/>
            <person name="Shao M."/>
        </authorList>
    </citation>
    <scope>NUCLEOTIDE SEQUENCE</scope>
    <source>
        <tissue evidence="9">Fresh leaf tissue</tissue>
    </source>
</reference>
<dbReference type="Pfam" id="PF06203">
    <property type="entry name" value="CCT"/>
    <property type="match status" value="1"/>
</dbReference>
<comment type="caution">
    <text evidence="9">The sequence shown here is derived from an EMBL/GenBank/DDBJ whole genome shotgun (WGS) entry which is preliminary data.</text>
</comment>
<dbReference type="GO" id="GO:0005634">
    <property type="term" value="C:nucleus"/>
    <property type="evidence" value="ECO:0007669"/>
    <property type="project" value="UniProtKB-SubCell"/>
</dbReference>
<evidence type="ECO:0000256" key="3">
    <source>
        <dbReference type="ARBA" id="ARBA00023242"/>
    </source>
</evidence>
<dbReference type="PROSITE" id="PS50119">
    <property type="entry name" value="ZF_BBOX"/>
    <property type="match status" value="1"/>
</dbReference>
<dbReference type="EMBL" id="JAAALK010000283">
    <property type="protein sequence ID" value="KAG8076472.1"/>
    <property type="molecule type" value="Genomic_DNA"/>
</dbReference>
<keyword evidence="2" id="KW-0677">Repeat</keyword>
<feature type="compositionally biased region" description="Polar residues" evidence="6">
    <location>
        <begin position="370"/>
        <end position="385"/>
    </location>
</feature>
<evidence type="ECO:0000256" key="2">
    <source>
        <dbReference type="ARBA" id="ARBA00022737"/>
    </source>
</evidence>
<feature type="domain" description="B box-type" evidence="7">
    <location>
        <begin position="8"/>
        <end position="47"/>
    </location>
</feature>
<feature type="region of interest" description="Disordered" evidence="6">
    <location>
        <begin position="346"/>
        <end position="385"/>
    </location>
</feature>
<feature type="domain" description="CCT" evidence="8">
    <location>
        <begin position="327"/>
        <end position="369"/>
    </location>
</feature>
<organism evidence="9 10">
    <name type="scientific">Zizania palustris</name>
    <name type="common">Northern wild rice</name>
    <dbReference type="NCBI Taxonomy" id="103762"/>
    <lineage>
        <taxon>Eukaryota</taxon>
        <taxon>Viridiplantae</taxon>
        <taxon>Streptophyta</taxon>
        <taxon>Embryophyta</taxon>
        <taxon>Tracheophyta</taxon>
        <taxon>Spermatophyta</taxon>
        <taxon>Magnoliopsida</taxon>
        <taxon>Liliopsida</taxon>
        <taxon>Poales</taxon>
        <taxon>Poaceae</taxon>
        <taxon>BOP clade</taxon>
        <taxon>Oryzoideae</taxon>
        <taxon>Oryzeae</taxon>
        <taxon>Zizaniinae</taxon>
        <taxon>Zizania</taxon>
    </lineage>
</organism>
<name>A0A8J5VLP4_ZIZPA</name>
<dbReference type="InterPro" id="IPR010402">
    <property type="entry name" value="CCT_domain"/>
</dbReference>
<evidence type="ECO:0000256" key="6">
    <source>
        <dbReference type="SAM" id="MobiDB-lite"/>
    </source>
</evidence>
<dbReference type="OrthoDB" id="153872at2759"/>
<evidence type="ECO:0008006" key="11">
    <source>
        <dbReference type="Google" id="ProtNLM"/>
    </source>
</evidence>
<dbReference type="PANTHER" id="PTHR31717">
    <property type="entry name" value="ZINC FINGER PROTEIN CONSTANS-LIKE 10"/>
    <property type="match status" value="1"/>
</dbReference>
<evidence type="ECO:0000259" key="7">
    <source>
        <dbReference type="PROSITE" id="PS50119"/>
    </source>
</evidence>
<keyword evidence="10" id="KW-1185">Reference proteome</keyword>
<sequence length="385" mass="42176">MGVVDAPCDSCRELRALVHCAQHDARLCLLCDLAAHAAAPSHQRAPLCDSCYAAPADVCGDDLALCAVCAADAARHCHRPAATYTGFPAAAELARILLLDTPSPEQSWIMPNTLAFHSDISKKNCEVLQTSVRGANPVVGKMDETTGSTDEALLAHNAAHEDYYQAWTDYIGSAGPQEAGAFQVDQPITSSSWSERFLPWYELVMQPDACLRQPLSMNDTAYDLLPTMDANTNNVRVTSSSSDLVELVMKSNASLLQPLTMNDTAYDQLPVNLMDTSTNNDVSSELPWVCFGTDTGLLGGSSMTDCQDQEASHVVLPEKSCQDPEKRQQAKLRYYDKKKKRRFGKQIMYASRKATADTRKRVKGRFVKASSEQCSSNENKQPKQI</sequence>
<reference evidence="9" key="1">
    <citation type="journal article" date="2021" name="bioRxiv">
        <title>Whole Genome Assembly and Annotation of Northern Wild Rice, Zizania palustris L., Supports a Whole Genome Duplication in the Zizania Genus.</title>
        <authorList>
            <person name="Haas M."/>
            <person name="Kono T."/>
            <person name="Macchietto M."/>
            <person name="Millas R."/>
            <person name="McGilp L."/>
            <person name="Shao M."/>
            <person name="Duquette J."/>
            <person name="Hirsch C.N."/>
            <person name="Kimball J."/>
        </authorList>
    </citation>
    <scope>NUCLEOTIDE SEQUENCE</scope>
    <source>
        <tissue evidence="9">Fresh leaf tissue</tissue>
    </source>
</reference>
<comment type="subcellular location">
    <subcellularLocation>
        <location evidence="1 5">Nucleus</location>
    </subcellularLocation>
</comment>
<proteinExistence type="predicted"/>
<dbReference type="PANTHER" id="PTHR31717:SF130">
    <property type="entry name" value="OS06G0103000 PROTEIN"/>
    <property type="match status" value="1"/>
</dbReference>
<evidence type="ECO:0000313" key="10">
    <source>
        <dbReference type="Proteomes" id="UP000729402"/>
    </source>
</evidence>
<accession>A0A8J5VLP4</accession>
<evidence type="ECO:0000256" key="5">
    <source>
        <dbReference type="PROSITE-ProRule" id="PRU00357"/>
    </source>
</evidence>
<dbReference type="InterPro" id="IPR000315">
    <property type="entry name" value="Znf_B-box"/>
</dbReference>
<dbReference type="GO" id="GO:0006355">
    <property type="term" value="P:regulation of DNA-templated transcription"/>
    <property type="evidence" value="ECO:0007669"/>
    <property type="project" value="UniProtKB-ARBA"/>
</dbReference>
<dbReference type="Proteomes" id="UP000729402">
    <property type="component" value="Unassembled WGS sequence"/>
</dbReference>
<dbReference type="GO" id="GO:0008270">
    <property type="term" value="F:zinc ion binding"/>
    <property type="evidence" value="ECO:0007669"/>
    <property type="project" value="UniProtKB-KW"/>
</dbReference>
<protein>
    <recommendedName>
        <fullName evidence="11">CCT domain-containing protein</fullName>
    </recommendedName>
</protein>
<evidence type="ECO:0000259" key="8">
    <source>
        <dbReference type="PROSITE" id="PS51017"/>
    </source>
</evidence>
<dbReference type="PROSITE" id="PS51017">
    <property type="entry name" value="CCT"/>
    <property type="match status" value="1"/>
</dbReference>
<evidence type="ECO:0000256" key="4">
    <source>
        <dbReference type="PROSITE-ProRule" id="PRU00024"/>
    </source>
</evidence>
<keyword evidence="4" id="KW-0863">Zinc-finger</keyword>
<keyword evidence="3 5" id="KW-0539">Nucleus</keyword>
<gene>
    <name evidence="9" type="ORF">GUJ93_ZPchr0006g44745</name>
</gene>
<evidence type="ECO:0000256" key="1">
    <source>
        <dbReference type="ARBA" id="ARBA00004123"/>
    </source>
</evidence>
<keyword evidence="4" id="KW-0479">Metal-binding</keyword>
<dbReference type="AlphaFoldDB" id="A0A8J5VLP4"/>
<keyword evidence="4" id="KW-0862">Zinc</keyword>